<keyword evidence="4" id="KW-1185">Reference proteome</keyword>
<sequence>MTKRKVDILTGIVCFVVAAVFWFQGRELEAHHNLFPLLLEGFLVLSGIYLIIAGVLNKTGNKADNVNIDYGRALQMILATIVYIVAVNMIGFYVSSMLFLTLMSWYLNERGLTLPALGISLAFATILTGAIYAVFTMFLRVPTPSGILF</sequence>
<dbReference type="Proteomes" id="UP001172911">
    <property type="component" value="Unassembled WGS sequence"/>
</dbReference>
<evidence type="ECO:0000313" key="4">
    <source>
        <dbReference type="Proteomes" id="UP001172911"/>
    </source>
</evidence>
<feature type="transmembrane region" description="Helical" evidence="1">
    <location>
        <begin position="77"/>
        <end position="106"/>
    </location>
</feature>
<accession>A0AAW7ZF08</accession>
<protein>
    <submittedName>
        <fullName evidence="3">Tripartite tricarboxylate transporter TctB family protein</fullName>
    </submittedName>
</protein>
<gene>
    <name evidence="3" type="ORF">P6N53_13885</name>
</gene>
<evidence type="ECO:0000256" key="1">
    <source>
        <dbReference type="SAM" id="Phobius"/>
    </source>
</evidence>
<evidence type="ECO:0000259" key="2">
    <source>
        <dbReference type="Pfam" id="PF07331"/>
    </source>
</evidence>
<reference evidence="3" key="1">
    <citation type="journal article" date="2023" name="J. Hazard. Mater.">
        <title>Anaerobic biodegradation of pyrene and benzo[a]pyrene by a new sulfate-reducing Desulforamulus aquiferis strain DSA.</title>
        <authorList>
            <person name="Zhang Z."/>
            <person name="Sun J."/>
            <person name="Gong X."/>
            <person name="Wang C."/>
            <person name="Wang H."/>
        </authorList>
    </citation>
    <scope>NUCLEOTIDE SEQUENCE</scope>
    <source>
        <strain evidence="3">DSA</strain>
    </source>
</reference>
<proteinExistence type="predicted"/>
<reference evidence="3" key="2">
    <citation type="submission" date="2023-03" db="EMBL/GenBank/DDBJ databases">
        <authorList>
            <person name="Zhang Z."/>
        </authorList>
    </citation>
    <scope>NUCLEOTIDE SEQUENCE</scope>
    <source>
        <strain evidence="3">DSA</strain>
    </source>
</reference>
<keyword evidence="1" id="KW-0472">Membrane</keyword>
<organism evidence="3 4">
    <name type="scientific">Desulforamulus aquiferis</name>
    <dbReference type="NCBI Taxonomy" id="1397668"/>
    <lineage>
        <taxon>Bacteria</taxon>
        <taxon>Bacillati</taxon>
        <taxon>Bacillota</taxon>
        <taxon>Clostridia</taxon>
        <taxon>Eubacteriales</taxon>
        <taxon>Peptococcaceae</taxon>
        <taxon>Desulforamulus</taxon>
    </lineage>
</organism>
<name>A0AAW7ZF08_9FIRM</name>
<comment type="caution">
    <text evidence="3">The sequence shown here is derived from an EMBL/GenBank/DDBJ whole genome shotgun (WGS) entry which is preliminary data.</text>
</comment>
<dbReference type="AlphaFoldDB" id="A0AAW7ZF08"/>
<dbReference type="EMBL" id="JARPTC010000021">
    <property type="protein sequence ID" value="MDO7788312.1"/>
    <property type="molecule type" value="Genomic_DNA"/>
</dbReference>
<evidence type="ECO:0000313" key="3">
    <source>
        <dbReference type="EMBL" id="MDO7788312.1"/>
    </source>
</evidence>
<feature type="transmembrane region" description="Helical" evidence="1">
    <location>
        <begin position="37"/>
        <end position="56"/>
    </location>
</feature>
<feature type="transmembrane region" description="Helical" evidence="1">
    <location>
        <begin position="7"/>
        <end position="25"/>
    </location>
</feature>
<keyword evidence="1" id="KW-0812">Transmembrane</keyword>
<keyword evidence="1" id="KW-1133">Transmembrane helix</keyword>
<feature type="domain" description="DUF1468" evidence="2">
    <location>
        <begin position="10"/>
        <end position="144"/>
    </location>
</feature>
<dbReference type="RefSeq" id="WP_304544143.1">
    <property type="nucleotide sequence ID" value="NZ_JARPTC010000021.1"/>
</dbReference>
<dbReference type="InterPro" id="IPR009936">
    <property type="entry name" value="DUF1468"/>
</dbReference>
<feature type="transmembrane region" description="Helical" evidence="1">
    <location>
        <begin position="112"/>
        <end position="135"/>
    </location>
</feature>
<dbReference type="Pfam" id="PF07331">
    <property type="entry name" value="TctB"/>
    <property type="match status" value="1"/>
</dbReference>